<evidence type="ECO:0000259" key="1">
    <source>
        <dbReference type="SMART" id="SM00225"/>
    </source>
</evidence>
<dbReference type="PANTHER" id="PTHR14499:SF136">
    <property type="entry name" value="GH08630P"/>
    <property type="match status" value="1"/>
</dbReference>
<protein>
    <recommendedName>
        <fullName evidence="1">BTB domain-containing protein</fullName>
    </recommendedName>
</protein>
<dbReference type="EMBL" id="GIBP01007529">
    <property type="protein sequence ID" value="NDV36498.1"/>
    <property type="molecule type" value="Transcribed_RNA"/>
</dbReference>
<dbReference type="InterPro" id="IPR000210">
    <property type="entry name" value="BTB/POZ_dom"/>
</dbReference>
<dbReference type="SUPFAM" id="SSF54695">
    <property type="entry name" value="POZ domain"/>
    <property type="match status" value="1"/>
</dbReference>
<dbReference type="AlphaFoldDB" id="A0A6B2LII9"/>
<sequence length="218" mass="25080">MSNVNQTATKPSELVKFNVGGKRFLTSYSTVTAKGENFLSRLVDYHKRGDMSVGTDEKGYLFIDRNGEVFQVILDYLRTNELFVNGNVTVRQVLCDLDYYQIKRECSAISLVLKKWQEEAEIFFKKHGAGITNHLVKQIEQGNITPTLRVVEYIRYKQPYPFSWDIDSNFTAEECINFGKAAFQKELSRIFLTQGLSVEFSIQSDSYSRCHICTFTTI</sequence>
<name>A0A6B2LII9_9EUKA</name>
<dbReference type="CDD" id="cd18316">
    <property type="entry name" value="BTB_POZ_KCTD-like"/>
    <property type="match status" value="1"/>
</dbReference>
<accession>A0A6B2LII9</accession>
<proteinExistence type="predicted"/>
<dbReference type="Gene3D" id="3.30.710.10">
    <property type="entry name" value="Potassium Channel Kv1.1, Chain A"/>
    <property type="match status" value="1"/>
</dbReference>
<dbReference type="PANTHER" id="PTHR14499">
    <property type="entry name" value="POTASSIUM CHANNEL TETRAMERIZATION DOMAIN-CONTAINING"/>
    <property type="match status" value="1"/>
</dbReference>
<organism evidence="2">
    <name type="scientific">Arcella intermedia</name>
    <dbReference type="NCBI Taxonomy" id="1963864"/>
    <lineage>
        <taxon>Eukaryota</taxon>
        <taxon>Amoebozoa</taxon>
        <taxon>Tubulinea</taxon>
        <taxon>Elardia</taxon>
        <taxon>Arcellinida</taxon>
        <taxon>Sphaerothecina</taxon>
        <taxon>Arcellidae</taxon>
        <taxon>Arcella</taxon>
    </lineage>
</organism>
<dbReference type="GO" id="GO:0051260">
    <property type="term" value="P:protein homooligomerization"/>
    <property type="evidence" value="ECO:0007669"/>
    <property type="project" value="InterPro"/>
</dbReference>
<feature type="domain" description="BTB" evidence="1">
    <location>
        <begin position="13"/>
        <end position="117"/>
    </location>
</feature>
<dbReference type="InterPro" id="IPR011333">
    <property type="entry name" value="SKP1/BTB/POZ_sf"/>
</dbReference>
<dbReference type="InterPro" id="IPR003131">
    <property type="entry name" value="T1-type_BTB"/>
</dbReference>
<dbReference type="Pfam" id="PF02214">
    <property type="entry name" value="BTB_2"/>
    <property type="match status" value="1"/>
</dbReference>
<reference evidence="2" key="1">
    <citation type="journal article" date="2020" name="J. Eukaryot. Microbiol.">
        <title>De novo Sequencing, Assembly and Annotation of the Transcriptome for the Free-Living Testate Amoeba Arcella intermedia.</title>
        <authorList>
            <person name="Ribeiro G.M."/>
            <person name="Porfirio-Sousa A.L."/>
            <person name="Maurer-Alcala X.X."/>
            <person name="Katz L.A."/>
            <person name="Lahr D.J.G."/>
        </authorList>
    </citation>
    <scope>NUCLEOTIDE SEQUENCE</scope>
</reference>
<dbReference type="SMART" id="SM00225">
    <property type="entry name" value="BTB"/>
    <property type="match status" value="1"/>
</dbReference>
<evidence type="ECO:0000313" key="2">
    <source>
        <dbReference type="EMBL" id="NDV36498.1"/>
    </source>
</evidence>